<sequence>MVDDFGWKALTCRQCTRDYFDPSSPQTQRLELLSPRRQRQSGTDGEPARQAPRPPSPA</sequence>
<feature type="region of interest" description="Disordered" evidence="1">
    <location>
        <begin position="17"/>
        <end position="58"/>
    </location>
</feature>
<protein>
    <submittedName>
        <fullName evidence="2">Uncharacterized protein</fullName>
    </submittedName>
</protein>
<reference evidence="2" key="2">
    <citation type="journal article" date="2015" name="Data Brief">
        <title>Shoot transcriptome of the giant reed, Arundo donax.</title>
        <authorList>
            <person name="Barrero R.A."/>
            <person name="Guerrero F.D."/>
            <person name="Moolhuijzen P."/>
            <person name="Goolsby J.A."/>
            <person name="Tidwell J."/>
            <person name="Bellgard S.E."/>
            <person name="Bellgard M.I."/>
        </authorList>
    </citation>
    <scope>NUCLEOTIDE SEQUENCE</scope>
    <source>
        <tissue evidence="2">Shoot tissue taken approximately 20 cm above the soil surface</tissue>
    </source>
</reference>
<reference evidence="2" key="1">
    <citation type="submission" date="2014-09" db="EMBL/GenBank/DDBJ databases">
        <authorList>
            <person name="Magalhaes I.L.F."/>
            <person name="Oliveira U."/>
            <person name="Santos F.R."/>
            <person name="Vidigal T.H.D.A."/>
            <person name="Brescovit A.D."/>
            <person name="Santos A.J."/>
        </authorList>
    </citation>
    <scope>NUCLEOTIDE SEQUENCE</scope>
    <source>
        <tissue evidence="2">Shoot tissue taken approximately 20 cm above the soil surface</tissue>
    </source>
</reference>
<proteinExistence type="predicted"/>
<dbReference type="EMBL" id="GBRH01210384">
    <property type="protein sequence ID" value="JAD87511.1"/>
    <property type="molecule type" value="Transcribed_RNA"/>
</dbReference>
<evidence type="ECO:0000256" key="1">
    <source>
        <dbReference type="SAM" id="MobiDB-lite"/>
    </source>
</evidence>
<organism evidence="2">
    <name type="scientific">Arundo donax</name>
    <name type="common">Giant reed</name>
    <name type="synonym">Donax arundinaceus</name>
    <dbReference type="NCBI Taxonomy" id="35708"/>
    <lineage>
        <taxon>Eukaryota</taxon>
        <taxon>Viridiplantae</taxon>
        <taxon>Streptophyta</taxon>
        <taxon>Embryophyta</taxon>
        <taxon>Tracheophyta</taxon>
        <taxon>Spermatophyta</taxon>
        <taxon>Magnoliopsida</taxon>
        <taxon>Liliopsida</taxon>
        <taxon>Poales</taxon>
        <taxon>Poaceae</taxon>
        <taxon>PACMAD clade</taxon>
        <taxon>Arundinoideae</taxon>
        <taxon>Arundineae</taxon>
        <taxon>Arundo</taxon>
    </lineage>
</organism>
<evidence type="ECO:0000313" key="2">
    <source>
        <dbReference type="EMBL" id="JAD87511.1"/>
    </source>
</evidence>
<dbReference type="AlphaFoldDB" id="A0A0A9DI90"/>
<accession>A0A0A9DI90</accession>
<name>A0A0A9DI90_ARUDO</name>